<dbReference type="InterPro" id="IPR058530">
    <property type="entry name" value="Baseplate_J-like_C"/>
</dbReference>
<dbReference type="InterPro" id="IPR052726">
    <property type="entry name" value="Phage_Baseplate_Hub"/>
</dbReference>
<dbReference type="Pfam" id="PF26078">
    <property type="entry name" value="Baseplate_J_M"/>
    <property type="match status" value="1"/>
</dbReference>
<dbReference type="Pfam" id="PF26079">
    <property type="entry name" value="Baseplate_J_C"/>
    <property type="match status" value="1"/>
</dbReference>
<feature type="domain" description="Baseplate J-like C-terminal" evidence="2">
    <location>
        <begin position="211"/>
        <end position="293"/>
    </location>
</feature>
<proteinExistence type="predicted"/>
<dbReference type="PIRSF" id="PIRSF020481">
    <property type="entry name" value="BAP"/>
    <property type="match status" value="1"/>
</dbReference>
<gene>
    <name evidence="3" type="ORF">ACFFF8_18370</name>
</gene>
<reference evidence="3 4" key="1">
    <citation type="submission" date="2024-09" db="EMBL/GenBank/DDBJ databases">
        <authorList>
            <person name="Sun Q."/>
            <person name="Mori K."/>
        </authorList>
    </citation>
    <scope>NUCLEOTIDE SEQUENCE [LARGE SCALE GENOMIC DNA]</scope>
    <source>
        <strain evidence="3 4">CICC 11035S</strain>
    </source>
</reference>
<dbReference type="InterPro" id="IPR014507">
    <property type="entry name" value="Baseplate_assembly_J_pred"/>
</dbReference>
<evidence type="ECO:0000313" key="3">
    <source>
        <dbReference type="EMBL" id="MFC0686555.1"/>
    </source>
</evidence>
<protein>
    <submittedName>
        <fullName evidence="3">Baseplate J/gp47 family protein</fullName>
    </submittedName>
</protein>
<accession>A0ABV6SBD0</accession>
<dbReference type="RefSeq" id="WP_379489404.1">
    <property type="nucleotide sequence ID" value="NZ_JBHLTM010000071.1"/>
</dbReference>
<name>A0ABV6SBD0_9SPHN</name>
<comment type="caution">
    <text evidence="3">The sequence shown here is derived from an EMBL/GenBank/DDBJ whole genome shotgun (WGS) entry which is preliminary data.</text>
</comment>
<evidence type="ECO:0000259" key="2">
    <source>
        <dbReference type="Pfam" id="PF26079"/>
    </source>
</evidence>
<dbReference type="PANTHER" id="PTHR35862:SF1">
    <property type="entry name" value="FELS-2 PROPHAGE PROTEIN"/>
    <property type="match status" value="1"/>
</dbReference>
<feature type="domain" description="Baseplate J-like central" evidence="1">
    <location>
        <begin position="133"/>
        <end position="205"/>
    </location>
</feature>
<evidence type="ECO:0000259" key="1">
    <source>
        <dbReference type="Pfam" id="PF26078"/>
    </source>
</evidence>
<dbReference type="PANTHER" id="PTHR35862">
    <property type="entry name" value="FELS-2 PROPHAGE PROTEIN"/>
    <property type="match status" value="1"/>
</dbReference>
<evidence type="ECO:0000313" key="4">
    <source>
        <dbReference type="Proteomes" id="UP001589858"/>
    </source>
</evidence>
<dbReference type="InterPro" id="IPR058531">
    <property type="entry name" value="Baseplate_J_M"/>
</dbReference>
<dbReference type="Proteomes" id="UP001589858">
    <property type="component" value="Unassembled WGS sequence"/>
</dbReference>
<dbReference type="EMBL" id="JBHLTM010000071">
    <property type="protein sequence ID" value="MFC0686555.1"/>
    <property type="molecule type" value="Genomic_DNA"/>
</dbReference>
<organism evidence="3 4">
    <name type="scientific">Novosphingobium clariflavum</name>
    <dbReference type="NCBI Taxonomy" id="2029884"/>
    <lineage>
        <taxon>Bacteria</taxon>
        <taxon>Pseudomonadati</taxon>
        <taxon>Pseudomonadota</taxon>
        <taxon>Alphaproteobacteria</taxon>
        <taxon>Sphingomonadales</taxon>
        <taxon>Sphingomonadaceae</taxon>
        <taxon>Novosphingobium</taxon>
    </lineage>
</organism>
<keyword evidence="4" id="KW-1185">Reference proteome</keyword>
<sequence>MVGSIASSPAVDLSTVPAPVLVPQPSYAERRAGKIARLQELHEEFTALLESDPAIKLIEADSYDEQVLAQACNDMGQALLLAFATGSNLDQLGAGNDVARLVVTPATDTADAVMESDTAFRQRIQLSRHAFSVAGPELAYVFHARSAHSDIADASAVSSAPGEVVVTVLSGSGTGVPSADVLSAVEGVLTDSSVVPMTDLVTVQAARPFEYEIVAEIYPFAGPDADLILSTAQESLDAYLESTRKLGRDVACSAHIAALHVGNVQRVKLISPAADKALDLSQYPLPTAISVTIGGTEW</sequence>